<evidence type="ECO:0000313" key="1">
    <source>
        <dbReference type="EMBL" id="PWK92843.1"/>
    </source>
</evidence>
<dbReference type="EMBL" id="QGHC01000001">
    <property type="protein sequence ID" value="PWK92843.1"/>
    <property type="molecule type" value="Genomic_DNA"/>
</dbReference>
<evidence type="ECO:0000313" key="2">
    <source>
        <dbReference type="Proteomes" id="UP000245812"/>
    </source>
</evidence>
<organism evidence="1 2">
    <name type="scientific">Fulvimonas soli</name>
    <dbReference type="NCBI Taxonomy" id="155197"/>
    <lineage>
        <taxon>Bacteria</taxon>
        <taxon>Pseudomonadati</taxon>
        <taxon>Pseudomonadota</taxon>
        <taxon>Gammaproteobacteria</taxon>
        <taxon>Lysobacterales</taxon>
        <taxon>Rhodanobacteraceae</taxon>
        <taxon>Fulvimonas</taxon>
    </lineage>
</organism>
<keyword evidence="2" id="KW-1185">Reference proteome</keyword>
<gene>
    <name evidence="1" type="ORF">C7456_101179</name>
</gene>
<accession>A0A316IID4</accession>
<dbReference type="RefSeq" id="WP_109721891.1">
    <property type="nucleotide sequence ID" value="NZ_MSZV01000046.1"/>
</dbReference>
<sequence>MSTNNESEARVPGIYELARNHLTQHRNGFASGDAVWVVSAWTRLLDGLPEDINYDGEGAGSLFETIIEDVGDEAAFSALDEEDESNDRAQTCIELAKAYGLDDWPRLALRDYLIAFDGMSKERAEAASRRAWNNARAAYDCFKLADGQPEKKAA</sequence>
<dbReference type="OrthoDB" id="10015905at2"/>
<proteinExistence type="predicted"/>
<comment type="caution">
    <text evidence="1">The sequence shown here is derived from an EMBL/GenBank/DDBJ whole genome shotgun (WGS) entry which is preliminary data.</text>
</comment>
<protein>
    <submittedName>
        <fullName evidence="1">Uncharacterized protein</fullName>
    </submittedName>
</protein>
<name>A0A316IID4_9GAMM</name>
<reference evidence="1 2" key="1">
    <citation type="submission" date="2018-05" db="EMBL/GenBank/DDBJ databases">
        <title>Genomic Encyclopedia of Type Strains, Phase IV (KMG-IV): sequencing the most valuable type-strain genomes for metagenomic binning, comparative biology and taxonomic classification.</title>
        <authorList>
            <person name="Goeker M."/>
        </authorList>
    </citation>
    <scope>NUCLEOTIDE SEQUENCE [LARGE SCALE GENOMIC DNA]</scope>
    <source>
        <strain evidence="1 2">DSM 14263</strain>
    </source>
</reference>
<dbReference type="Proteomes" id="UP000245812">
    <property type="component" value="Unassembled WGS sequence"/>
</dbReference>
<dbReference type="AlphaFoldDB" id="A0A316IID4"/>